<accession>S0FP48</accession>
<evidence type="ECO:0000313" key="1">
    <source>
        <dbReference type="EMBL" id="EMS74005.1"/>
    </source>
</evidence>
<dbReference type="RefSeq" id="WP_004623034.1">
    <property type="nucleotide sequence ID" value="NZ_AORV01000008.1"/>
</dbReference>
<dbReference type="AlphaFoldDB" id="S0FP48"/>
<name>S0FP48_RUMCE</name>
<organism evidence="1 2">
    <name type="scientific">Ruminiclostridium cellobioparum subsp. termitidis CT1112</name>
    <dbReference type="NCBI Taxonomy" id="1195236"/>
    <lineage>
        <taxon>Bacteria</taxon>
        <taxon>Bacillati</taxon>
        <taxon>Bacillota</taxon>
        <taxon>Clostridia</taxon>
        <taxon>Eubacteriales</taxon>
        <taxon>Oscillospiraceae</taxon>
        <taxon>Ruminiclostridium</taxon>
    </lineage>
</organism>
<reference evidence="1 2" key="1">
    <citation type="journal article" date="2013" name="Genome Announc.">
        <title>Draft Genome Sequence of the Cellulolytic, Mesophilic, Anaerobic Bacterium Clostridium termitidis Strain CT1112 (DSM 5398).</title>
        <authorList>
            <person name="Lal S."/>
            <person name="Ramachandran U."/>
            <person name="Zhang X."/>
            <person name="Munir R."/>
            <person name="Sparling R."/>
            <person name="Levin D.B."/>
        </authorList>
    </citation>
    <scope>NUCLEOTIDE SEQUENCE [LARGE SCALE GENOMIC DNA]</scope>
    <source>
        <strain evidence="1 2">CT1112</strain>
    </source>
</reference>
<evidence type="ECO:0000313" key="2">
    <source>
        <dbReference type="Proteomes" id="UP000014155"/>
    </source>
</evidence>
<proteinExistence type="predicted"/>
<dbReference type="Proteomes" id="UP000014155">
    <property type="component" value="Unassembled WGS sequence"/>
</dbReference>
<sequence length="65" mass="7537">MPITHHMEISFWQENSRSIKISFGKQEGITGITSVNNNVISKRGNPHLFKQLKQILINESKWSEK</sequence>
<protein>
    <submittedName>
        <fullName evidence="1">Uncharacterized protein</fullName>
    </submittedName>
</protein>
<keyword evidence="2" id="KW-1185">Reference proteome</keyword>
<dbReference type="EMBL" id="AORV01000008">
    <property type="protein sequence ID" value="EMS74005.1"/>
    <property type="molecule type" value="Genomic_DNA"/>
</dbReference>
<comment type="caution">
    <text evidence="1">The sequence shown here is derived from an EMBL/GenBank/DDBJ whole genome shotgun (WGS) entry which is preliminary data.</text>
</comment>
<gene>
    <name evidence="1" type="ORF">CTER_5132</name>
</gene>